<protein>
    <recommendedName>
        <fullName evidence="4">Autophagy-related protein 9</fullName>
    </recommendedName>
</protein>
<organism evidence="2 3">
    <name type="scientific">Prorocentrum cordatum</name>
    <dbReference type="NCBI Taxonomy" id="2364126"/>
    <lineage>
        <taxon>Eukaryota</taxon>
        <taxon>Sar</taxon>
        <taxon>Alveolata</taxon>
        <taxon>Dinophyceae</taxon>
        <taxon>Prorocentrales</taxon>
        <taxon>Prorocentraceae</taxon>
        <taxon>Prorocentrum</taxon>
    </lineage>
</organism>
<keyword evidence="1" id="KW-0812">Transmembrane</keyword>
<comment type="caution">
    <text evidence="2">The sequence shown here is derived from an EMBL/GenBank/DDBJ whole genome shotgun (WGS) entry which is preliminary data.</text>
</comment>
<evidence type="ECO:0000313" key="2">
    <source>
        <dbReference type="EMBL" id="CAK0883847.1"/>
    </source>
</evidence>
<accession>A0ABN9WC19</accession>
<gene>
    <name evidence="2" type="ORF">PCOR1329_LOCUS65947</name>
</gene>
<dbReference type="Proteomes" id="UP001189429">
    <property type="component" value="Unassembled WGS sequence"/>
</dbReference>
<proteinExistence type="predicted"/>
<dbReference type="EMBL" id="CAUYUJ010018471">
    <property type="protein sequence ID" value="CAK0883847.1"/>
    <property type="molecule type" value="Genomic_DNA"/>
</dbReference>
<feature type="transmembrane region" description="Helical" evidence="1">
    <location>
        <begin position="377"/>
        <end position="396"/>
    </location>
</feature>
<keyword evidence="1" id="KW-1133">Transmembrane helix</keyword>
<evidence type="ECO:0008006" key="4">
    <source>
        <dbReference type="Google" id="ProtNLM"/>
    </source>
</evidence>
<name>A0ABN9WC19_9DINO</name>
<sequence>MVFGVVSGSLSPFGTTDTLAVRIPALVASLYWLRAARFAARLEGRAPLCSWSLEPPFLHSFALSLLGAPERKDSQPHRKEHVVACAPGFVQLHGTGGKVHQGLTVRQQADGYPRQGVAAYFELVLGVEADFDMAYDQMVQGEVRVEDEGADGKGTVPGNSAAVAEMVQYAMKSSALPERLPKARRALRRAQVASMRRVGIDFWPGRRARPQRAAAEWGGEVTGFTDPGLEPGAAPAIPWTIPVPTSCCSSGGIQPELRETDSEAGTDKSGRLRALPSVPPVRGDVFTLGRLLELAGTNLDLDHTFDGLSLRQAGTALEVRAVYSNMYHFYSFFGYREVNYHYEASELVMPAMEQYVLSAAQPEDLAASTPELVDGRFGFFSVVNFFVIVVAAAALVRSAKMLVDLCAVYVHPNKPNYFHLKYEVSGDFSSMWNLRPPGPVV</sequence>
<keyword evidence="1" id="KW-0472">Membrane</keyword>
<keyword evidence="3" id="KW-1185">Reference proteome</keyword>
<evidence type="ECO:0000313" key="3">
    <source>
        <dbReference type="Proteomes" id="UP001189429"/>
    </source>
</evidence>
<evidence type="ECO:0000256" key="1">
    <source>
        <dbReference type="SAM" id="Phobius"/>
    </source>
</evidence>
<reference evidence="2" key="1">
    <citation type="submission" date="2023-10" db="EMBL/GenBank/DDBJ databases">
        <authorList>
            <person name="Chen Y."/>
            <person name="Shah S."/>
            <person name="Dougan E. K."/>
            <person name="Thang M."/>
            <person name="Chan C."/>
        </authorList>
    </citation>
    <scope>NUCLEOTIDE SEQUENCE [LARGE SCALE GENOMIC DNA]</scope>
</reference>